<proteinExistence type="predicted"/>
<evidence type="ECO:0000313" key="2">
    <source>
        <dbReference type="EMBL" id="KAF2167328.1"/>
    </source>
</evidence>
<organism evidence="2 3">
    <name type="scientific">Zasmidium cellare ATCC 36951</name>
    <dbReference type="NCBI Taxonomy" id="1080233"/>
    <lineage>
        <taxon>Eukaryota</taxon>
        <taxon>Fungi</taxon>
        <taxon>Dikarya</taxon>
        <taxon>Ascomycota</taxon>
        <taxon>Pezizomycotina</taxon>
        <taxon>Dothideomycetes</taxon>
        <taxon>Dothideomycetidae</taxon>
        <taxon>Mycosphaerellales</taxon>
        <taxon>Mycosphaerellaceae</taxon>
        <taxon>Zasmidium</taxon>
    </lineage>
</organism>
<accession>A0A6A6CM83</accession>
<evidence type="ECO:0000256" key="1">
    <source>
        <dbReference type="SAM" id="MobiDB-lite"/>
    </source>
</evidence>
<dbReference type="Proteomes" id="UP000799537">
    <property type="component" value="Unassembled WGS sequence"/>
</dbReference>
<dbReference type="EMBL" id="ML993593">
    <property type="protein sequence ID" value="KAF2167328.1"/>
    <property type="molecule type" value="Genomic_DNA"/>
</dbReference>
<feature type="region of interest" description="Disordered" evidence="1">
    <location>
        <begin position="1"/>
        <end position="24"/>
    </location>
</feature>
<dbReference type="AlphaFoldDB" id="A0A6A6CM83"/>
<evidence type="ECO:0000313" key="3">
    <source>
        <dbReference type="Proteomes" id="UP000799537"/>
    </source>
</evidence>
<dbReference type="GeneID" id="54565791"/>
<name>A0A6A6CM83_ZASCE</name>
<gene>
    <name evidence="2" type="ORF">M409DRAFT_53932</name>
</gene>
<dbReference type="RefSeq" id="XP_033668217.1">
    <property type="nucleotide sequence ID" value="XM_033812519.1"/>
</dbReference>
<sequence length="189" mass="20703">MARPWHTKGHHANGQVKSMKGQTARVEAPVDVGGGTYTGEGHVASLHASTLVTFLAAEPEPTPWTSQAHRGPPGLECDGPAVGWIYCETCQLRLKSGRTVKLQVTKCRLEDKEVFTQQERGHRRSRKDCRGDWAVLLVVVEVVVWMKLKRRKEFGGGRSLGHVAESGDRARSRVIRIDDGLGGGGDTLE</sequence>
<reference evidence="2" key="1">
    <citation type="journal article" date="2020" name="Stud. Mycol.">
        <title>101 Dothideomycetes genomes: a test case for predicting lifestyles and emergence of pathogens.</title>
        <authorList>
            <person name="Haridas S."/>
            <person name="Albert R."/>
            <person name="Binder M."/>
            <person name="Bloem J."/>
            <person name="Labutti K."/>
            <person name="Salamov A."/>
            <person name="Andreopoulos B."/>
            <person name="Baker S."/>
            <person name="Barry K."/>
            <person name="Bills G."/>
            <person name="Bluhm B."/>
            <person name="Cannon C."/>
            <person name="Castanera R."/>
            <person name="Culley D."/>
            <person name="Daum C."/>
            <person name="Ezra D."/>
            <person name="Gonzalez J."/>
            <person name="Henrissat B."/>
            <person name="Kuo A."/>
            <person name="Liang C."/>
            <person name="Lipzen A."/>
            <person name="Lutzoni F."/>
            <person name="Magnuson J."/>
            <person name="Mondo S."/>
            <person name="Nolan M."/>
            <person name="Ohm R."/>
            <person name="Pangilinan J."/>
            <person name="Park H.-J."/>
            <person name="Ramirez L."/>
            <person name="Alfaro M."/>
            <person name="Sun H."/>
            <person name="Tritt A."/>
            <person name="Yoshinaga Y."/>
            <person name="Zwiers L.-H."/>
            <person name="Turgeon B."/>
            <person name="Goodwin S."/>
            <person name="Spatafora J."/>
            <person name="Crous P."/>
            <person name="Grigoriev I."/>
        </authorList>
    </citation>
    <scope>NUCLEOTIDE SEQUENCE</scope>
    <source>
        <strain evidence="2">ATCC 36951</strain>
    </source>
</reference>
<protein>
    <submittedName>
        <fullName evidence="2">Uncharacterized protein</fullName>
    </submittedName>
</protein>
<feature type="compositionally biased region" description="Basic residues" evidence="1">
    <location>
        <begin position="1"/>
        <end position="11"/>
    </location>
</feature>
<keyword evidence="3" id="KW-1185">Reference proteome</keyword>